<dbReference type="HOGENOM" id="CLU_056776_5_1_0"/>
<dbReference type="OrthoDB" id="9784774at2"/>
<dbReference type="InterPro" id="IPR036265">
    <property type="entry name" value="HIT-like_sf"/>
</dbReference>
<dbReference type="AlphaFoldDB" id="B0VFF7"/>
<feature type="domain" description="HIT" evidence="2">
    <location>
        <begin position="1"/>
        <end position="108"/>
    </location>
</feature>
<gene>
    <name evidence="3" type="ordered locus">CLOAM0303</name>
</gene>
<evidence type="ECO:0000256" key="1">
    <source>
        <dbReference type="PROSITE-ProRule" id="PRU00464"/>
    </source>
</evidence>
<evidence type="ECO:0000313" key="4">
    <source>
        <dbReference type="Proteomes" id="UP000002019"/>
    </source>
</evidence>
<evidence type="ECO:0000313" key="3">
    <source>
        <dbReference type="EMBL" id="CAO80209.1"/>
    </source>
</evidence>
<protein>
    <submittedName>
        <fullName evidence="3">Histidine triad (HIT) protein</fullName>
        <ecNumber evidence="3">3.6.1.29</ecNumber>
    </submittedName>
</protein>
<feature type="short sequence motif" description="Histidine triad motif" evidence="1">
    <location>
        <begin position="92"/>
        <end position="96"/>
    </location>
</feature>
<organism evidence="3 4">
    <name type="scientific">Cloacimonas acidaminovorans (strain Evry)</name>
    <dbReference type="NCBI Taxonomy" id="459349"/>
    <lineage>
        <taxon>Bacteria</taxon>
        <taxon>Pseudomonadati</taxon>
        <taxon>Candidatus Cloacimonadota</taxon>
        <taxon>Candidatus Cloacimonadia</taxon>
        <taxon>Candidatus Cloacimonadales</taxon>
        <taxon>Candidatus Cloacimonadaceae</taxon>
        <taxon>Candidatus Cloacimonas</taxon>
    </lineage>
</organism>
<reference evidence="3 4" key="1">
    <citation type="journal article" date="2008" name="J. Bacteriol.">
        <title>'Candidatus Cloacamonas acidaminovorans': genome sequence reconstruction provides a first glimpse of a new bacterial division.</title>
        <authorList>
            <person name="Pelletier E."/>
            <person name="Kreimeyer A."/>
            <person name="Bocs S."/>
            <person name="Rouy Z."/>
            <person name="Gyapay G."/>
            <person name="Chouari R."/>
            <person name="Riviere D."/>
            <person name="Ganesan A."/>
            <person name="Daegelen P."/>
            <person name="Sghir A."/>
            <person name="Cohen G.N."/>
            <person name="Medigue C."/>
            <person name="Weissenbach J."/>
            <person name="Le Paslier D."/>
        </authorList>
    </citation>
    <scope>NUCLEOTIDE SEQUENCE [LARGE SCALE GENOMIC DNA]</scope>
    <source>
        <strain evidence="4">Evry</strain>
    </source>
</reference>
<dbReference type="PANTHER" id="PTHR42997:SF1">
    <property type="entry name" value="AP-4-A PHOSPHORYLASE"/>
    <property type="match status" value="1"/>
</dbReference>
<dbReference type="EC" id="3.6.1.29" evidence="3"/>
<dbReference type="EMBL" id="CU466930">
    <property type="protein sequence ID" value="CAO80209.1"/>
    <property type="molecule type" value="Genomic_DNA"/>
</dbReference>
<dbReference type="Pfam" id="PF01230">
    <property type="entry name" value="HIT"/>
    <property type="match status" value="1"/>
</dbReference>
<dbReference type="SUPFAM" id="SSF54197">
    <property type="entry name" value="HIT-like"/>
    <property type="match status" value="1"/>
</dbReference>
<dbReference type="PANTHER" id="PTHR42997">
    <property type="entry name" value="HIT FAMILY HYDROLASE"/>
    <property type="match status" value="1"/>
</dbReference>
<dbReference type="InterPro" id="IPR011146">
    <property type="entry name" value="HIT-like"/>
</dbReference>
<proteinExistence type="predicted"/>
<keyword evidence="4" id="KW-1185">Reference proteome</keyword>
<dbReference type="RefSeq" id="WP_015424070.1">
    <property type="nucleotide sequence ID" value="NC_020449.1"/>
</dbReference>
<dbReference type="eggNOG" id="COG0537">
    <property type="taxonomic scope" value="Bacteria"/>
</dbReference>
<dbReference type="KEGG" id="caci:CLOAM0303"/>
<dbReference type="GO" id="GO:0047710">
    <property type="term" value="F:bis(5'-adenosyl)-triphosphatase activity"/>
    <property type="evidence" value="ECO:0007669"/>
    <property type="project" value="UniProtKB-EC"/>
</dbReference>
<name>B0VFF7_CLOAI</name>
<dbReference type="PROSITE" id="PS51084">
    <property type="entry name" value="HIT_2"/>
    <property type="match status" value="1"/>
</dbReference>
<dbReference type="InterPro" id="IPR019808">
    <property type="entry name" value="Histidine_triad_CS"/>
</dbReference>
<evidence type="ECO:0000259" key="2">
    <source>
        <dbReference type="PROSITE" id="PS51084"/>
    </source>
</evidence>
<dbReference type="Proteomes" id="UP000002019">
    <property type="component" value="Chromosome"/>
</dbReference>
<dbReference type="PROSITE" id="PS00892">
    <property type="entry name" value="HIT_1"/>
    <property type="match status" value="1"/>
</dbReference>
<dbReference type="Gene3D" id="3.30.428.10">
    <property type="entry name" value="HIT-like"/>
    <property type="match status" value="1"/>
</dbReference>
<accession>B0VFF7</accession>
<keyword evidence="3" id="KW-0378">Hydrolase</keyword>
<dbReference type="InterPro" id="IPR052908">
    <property type="entry name" value="AP-4-A_phosphorylase"/>
</dbReference>
<sequence>MACEFCNLDCSVYLAENEHFFAIWDKYPVSKGHTLIISKRHTPDYFNLNAEEAISLHDITLKVKKVLEEKFEPRGYNLAMNCGSVAGQSIPHFHLHIIPRFGKGDKGLFPRRRESVF</sequence>